<dbReference type="AlphaFoldDB" id="A0A917QGY1"/>
<feature type="domain" description="VOC" evidence="16">
    <location>
        <begin position="28"/>
        <end position="158"/>
    </location>
</feature>
<keyword evidence="8" id="KW-0677">Repeat</keyword>
<feature type="domain" description="VOC" evidence="16">
    <location>
        <begin position="183"/>
        <end position="339"/>
    </location>
</feature>
<dbReference type="NCBIfam" id="TIGR01263">
    <property type="entry name" value="4HPPD"/>
    <property type="match status" value="1"/>
</dbReference>
<comment type="subunit">
    <text evidence="5">Homodimer.</text>
</comment>
<evidence type="ECO:0000313" key="18">
    <source>
        <dbReference type="Proteomes" id="UP000612956"/>
    </source>
</evidence>
<evidence type="ECO:0000256" key="8">
    <source>
        <dbReference type="ARBA" id="ARBA00022737"/>
    </source>
</evidence>
<keyword evidence="7 15" id="KW-0479">Metal-binding</keyword>
<dbReference type="PROSITE" id="PS51819">
    <property type="entry name" value="VOC"/>
    <property type="match status" value="2"/>
</dbReference>
<keyword evidence="18" id="KW-1185">Reference proteome</keyword>
<name>A0A917QGY1_9NOCA</name>
<dbReference type="EMBL" id="BMMW01000002">
    <property type="protein sequence ID" value="GGK50045.1"/>
    <property type="molecule type" value="Genomic_DNA"/>
</dbReference>
<dbReference type="PANTHER" id="PTHR11959:SF1">
    <property type="entry name" value="4-HYDROXYPHENYLPYRUVATE DIOXYGENASE"/>
    <property type="match status" value="1"/>
</dbReference>
<dbReference type="InterPro" id="IPR005956">
    <property type="entry name" value="4OHPhenylPyrv_dOase"/>
</dbReference>
<comment type="similarity">
    <text evidence="4">Belongs to the 4HPPD family.</text>
</comment>
<accession>A0A917QGY1</accession>
<evidence type="ECO:0000256" key="15">
    <source>
        <dbReference type="PIRSR" id="PIRSR009283-1"/>
    </source>
</evidence>
<dbReference type="PIRSF" id="PIRSF009283">
    <property type="entry name" value="HPP_dOase"/>
    <property type="match status" value="1"/>
</dbReference>
<evidence type="ECO:0000256" key="5">
    <source>
        <dbReference type="ARBA" id="ARBA00011738"/>
    </source>
</evidence>
<evidence type="ECO:0000256" key="14">
    <source>
        <dbReference type="ARBA" id="ARBA00023136"/>
    </source>
</evidence>
<evidence type="ECO:0000256" key="2">
    <source>
        <dbReference type="ARBA" id="ARBA00004406"/>
    </source>
</evidence>
<keyword evidence="13" id="KW-0333">Golgi apparatus</keyword>
<dbReference type="GO" id="GO:0042802">
    <property type="term" value="F:identical protein binding"/>
    <property type="evidence" value="ECO:0007669"/>
    <property type="project" value="UniProtKB-ARBA"/>
</dbReference>
<reference evidence="17" key="1">
    <citation type="journal article" date="2014" name="Int. J. Syst. Evol. Microbiol.">
        <title>Complete genome sequence of Corynebacterium casei LMG S-19264T (=DSM 44701T), isolated from a smear-ripened cheese.</title>
        <authorList>
            <consortium name="US DOE Joint Genome Institute (JGI-PGF)"/>
            <person name="Walter F."/>
            <person name="Albersmeier A."/>
            <person name="Kalinowski J."/>
            <person name="Ruckert C."/>
        </authorList>
    </citation>
    <scope>NUCLEOTIDE SEQUENCE</scope>
    <source>
        <strain evidence="17">CGMCC 4.7278</strain>
    </source>
</reference>
<keyword evidence="14" id="KW-0472">Membrane</keyword>
<dbReference type="InterPro" id="IPR037523">
    <property type="entry name" value="VOC_core"/>
</dbReference>
<feature type="binding site" evidence="15">
    <location>
        <position position="350"/>
    </location>
    <ligand>
        <name>Fe cation</name>
        <dbReference type="ChEBI" id="CHEBI:24875"/>
    </ligand>
</feature>
<dbReference type="Proteomes" id="UP000612956">
    <property type="component" value="Unassembled WGS sequence"/>
</dbReference>
<keyword evidence="6" id="KW-0963">Cytoplasm</keyword>
<keyword evidence="10 17" id="KW-0223">Dioxygenase</keyword>
<dbReference type="PANTHER" id="PTHR11959">
    <property type="entry name" value="4-HYDROXYPHENYLPYRUVATE DIOXYGENASE"/>
    <property type="match status" value="1"/>
</dbReference>
<dbReference type="Gene3D" id="3.10.180.10">
    <property type="entry name" value="2,3-Dihydroxybiphenyl 1,2-Dioxygenase, domain 1"/>
    <property type="match status" value="2"/>
</dbReference>
<organism evidence="17 18">
    <name type="scientific">Nocardia camponoti</name>
    <dbReference type="NCBI Taxonomy" id="1616106"/>
    <lineage>
        <taxon>Bacteria</taxon>
        <taxon>Bacillati</taxon>
        <taxon>Actinomycetota</taxon>
        <taxon>Actinomycetes</taxon>
        <taxon>Mycobacteriales</taxon>
        <taxon>Nocardiaceae</taxon>
        <taxon>Nocardia</taxon>
    </lineage>
</organism>
<dbReference type="RefSeq" id="WP_188829520.1">
    <property type="nucleotide sequence ID" value="NZ_BMMW01000002.1"/>
</dbReference>
<evidence type="ECO:0000256" key="12">
    <source>
        <dbReference type="ARBA" id="ARBA00023004"/>
    </source>
</evidence>
<evidence type="ECO:0000256" key="10">
    <source>
        <dbReference type="ARBA" id="ARBA00022964"/>
    </source>
</evidence>
<dbReference type="GO" id="GO:0006572">
    <property type="term" value="P:L-tyrosine catabolic process"/>
    <property type="evidence" value="ECO:0007669"/>
    <property type="project" value="TreeGrafter"/>
</dbReference>
<comment type="subcellular location">
    <subcellularLocation>
        <location evidence="3">Cytoplasm</location>
    </subcellularLocation>
    <subcellularLocation>
        <location evidence="2">Endoplasmic reticulum membrane</location>
        <topology evidence="2">Peripheral membrane protein</topology>
    </subcellularLocation>
    <subcellularLocation>
        <location evidence="1">Golgi apparatus membrane</location>
        <topology evidence="1">Peripheral membrane protein</topology>
    </subcellularLocation>
</comment>
<evidence type="ECO:0000256" key="1">
    <source>
        <dbReference type="ARBA" id="ARBA00004395"/>
    </source>
</evidence>
<dbReference type="GO" id="GO:0003868">
    <property type="term" value="F:4-hydroxyphenylpyruvate dioxygenase activity"/>
    <property type="evidence" value="ECO:0007669"/>
    <property type="project" value="InterPro"/>
</dbReference>
<dbReference type="FunFam" id="3.10.180.10:FF:000022">
    <property type="entry name" value="4-hydroxyphenylpyruvate dioxygenase"/>
    <property type="match status" value="1"/>
</dbReference>
<keyword evidence="12 15" id="KW-0408">Iron</keyword>
<dbReference type="CDD" id="cd08342">
    <property type="entry name" value="HPPD_N_like"/>
    <property type="match status" value="1"/>
</dbReference>
<comment type="caution">
    <text evidence="17">The sequence shown here is derived from an EMBL/GenBank/DDBJ whole genome shotgun (WGS) entry which is preliminary data.</text>
</comment>
<evidence type="ECO:0000259" key="16">
    <source>
        <dbReference type="PROSITE" id="PS51819"/>
    </source>
</evidence>
<feature type="binding site" evidence="15">
    <location>
        <position position="186"/>
    </location>
    <ligand>
        <name>Fe cation</name>
        <dbReference type="ChEBI" id="CHEBI:24875"/>
    </ligand>
</feature>
<feature type="binding site" evidence="15">
    <location>
        <position position="269"/>
    </location>
    <ligand>
        <name>Fe cation</name>
        <dbReference type="ChEBI" id="CHEBI:24875"/>
    </ligand>
</feature>
<dbReference type="InterPro" id="IPR004360">
    <property type="entry name" value="Glyas_Fos-R_dOase_dom"/>
</dbReference>
<evidence type="ECO:0000256" key="6">
    <source>
        <dbReference type="ARBA" id="ARBA00022490"/>
    </source>
</evidence>
<evidence type="ECO:0000256" key="3">
    <source>
        <dbReference type="ARBA" id="ARBA00004496"/>
    </source>
</evidence>
<evidence type="ECO:0000256" key="7">
    <source>
        <dbReference type="ARBA" id="ARBA00022723"/>
    </source>
</evidence>
<reference evidence="17" key="2">
    <citation type="submission" date="2020-09" db="EMBL/GenBank/DDBJ databases">
        <authorList>
            <person name="Sun Q."/>
            <person name="Zhou Y."/>
        </authorList>
    </citation>
    <scope>NUCLEOTIDE SEQUENCE</scope>
    <source>
        <strain evidence="17">CGMCC 4.7278</strain>
    </source>
</reference>
<dbReference type="InterPro" id="IPR041736">
    <property type="entry name" value="4OHPhenylPyrv_dOase_N"/>
</dbReference>
<comment type="cofactor">
    <cofactor evidence="15">
        <name>Fe cation</name>
        <dbReference type="ChEBI" id="CHEBI:24875"/>
    </cofactor>
    <text evidence="15">Binds 1 Fe cation per subunit.</text>
</comment>
<keyword evidence="9" id="KW-0256">Endoplasmic reticulum</keyword>
<dbReference type="InterPro" id="IPR029068">
    <property type="entry name" value="Glyas_Bleomycin-R_OHBP_Dase"/>
</dbReference>
<dbReference type="Pfam" id="PF00903">
    <property type="entry name" value="Glyoxalase"/>
    <property type="match status" value="2"/>
</dbReference>
<keyword evidence="11" id="KW-0560">Oxidoreductase</keyword>
<dbReference type="CDD" id="cd07250">
    <property type="entry name" value="HPPD_C_like"/>
    <property type="match status" value="1"/>
</dbReference>
<evidence type="ECO:0000313" key="17">
    <source>
        <dbReference type="EMBL" id="GGK50045.1"/>
    </source>
</evidence>
<evidence type="ECO:0000256" key="13">
    <source>
        <dbReference type="ARBA" id="ARBA00023034"/>
    </source>
</evidence>
<evidence type="ECO:0000256" key="4">
    <source>
        <dbReference type="ARBA" id="ARBA00005877"/>
    </source>
</evidence>
<evidence type="ECO:0000256" key="9">
    <source>
        <dbReference type="ARBA" id="ARBA00022824"/>
    </source>
</evidence>
<sequence length="382" mass="42379">MTIEQTTERELVGLIDHDDSTDPFPVLGFDSLGWVVGNATQTAHFLRSAFGMELVAYSGPETGNRDHKAFVLRSGDARFVIRGAVDPDSELVGHHTRHGDGVVDVALTVPDVDRCVAQARKAGARIVVEPHDETDEFGTIRTAALATYGETRHTLVDRSNYHGPYWPGFAATQSTSTTPTFVAIDHVVGNVELGMMDRWVEFYQRVMGFENMAEFVGADIATQYSALMSKVVANGNHRVKFPLNEPAVGRKRSQIDEYLQFYRGPGVQHIALATPDILATVDALKAQGVEFLPTPASYYEDPELRARIGHVRVPIDELHERGILVDRDEDGYLLQIFTRPLGDRPTVFFELIERHGSLGFGKGNFKALFQAIEREQEARGNL</sequence>
<dbReference type="InterPro" id="IPR041735">
    <property type="entry name" value="4OHPhenylPyrv_dOase_C"/>
</dbReference>
<dbReference type="GO" id="GO:0005737">
    <property type="term" value="C:cytoplasm"/>
    <property type="evidence" value="ECO:0007669"/>
    <property type="project" value="UniProtKB-SubCell"/>
</dbReference>
<dbReference type="SUPFAM" id="SSF54593">
    <property type="entry name" value="Glyoxalase/Bleomycin resistance protein/Dihydroxybiphenyl dioxygenase"/>
    <property type="match status" value="1"/>
</dbReference>
<gene>
    <name evidence="17" type="ORF">GCM10011591_21920</name>
</gene>
<protein>
    <submittedName>
        <fullName evidence="17">4-hydroxyphenylpyruvate dioxygenase</fullName>
    </submittedName>
</protein>
<proteinExistence type="inferred from homology"/>
<dbReference type="GO" id="GO:0046872">
    <property type="term" value="F:metal ion binding"/>
    <property type="evidence" value="ECO:0007669"/>
    <property type="project" value="UniProtKB-KW"/>
</dbReference>
<evidence type="ECO:0000256" key="11">
    <source>
        <dbReference type="ARBA" id="ARBA00023002"/>
    </source>
</evidence>